<dbReference type="Proteomes" id="UP000093111">
    <property type="component" value="Unassembled WGS sequence"/>
</dbReference>
<keyword evidence="2" id="KW-1185">Reference proteome</keyword>
<name>A0A1C7P729_9HYPH</name>
<dbReference type="AlphaFoldDB" id="A0A1C7P729"/>
<sequence>MPDRFSSNIPSLTSPATHGFVVTPSDTLDLSEATRAIYVGSGGALALRLLSGQTITFAGLAAGSILPVRADRILATGTTAGSLVGLV</sequence>
<evidence type="ECO:0000313" key="1">
    <source>
        <dbReference type="EMBL" id="OBZ97072.1"/>
    </source>
</evidence>
<protein>
    <submittedName>
        <fullName evidence="1">Uncharacterized protein</fullName>
    </submittedName>
</protein>
<reference evidence="1 2" key="1">
    <citation type="journal article" date="2016" name="Syst. Appl. Microbiol.">
        <title>Pararhizobium polonicum sp. nov. isolated from tumors on stone fruit rootstocks.</title>
        <authorList>
            <person name="Pulawska J."/>
            <person name="Kuzmanovic N."/>
            <person name="Willems A."/>
            <person name="Pothier J.F."/>
        </authorList>
    </citation>
    <scope>NUCLEOTIDE SEQUENCE [LARGE SCALE GENOMIC DNA]</scope>
    <source>
        <strain evidence="1 2">F5.1</strain>
    </source>
</reference>
<gene>
    <name evidence="1" type="ORF">ADU59_05140</name>
</gene>
<dbReference type="OrthoDB" id="7916272at2"/>
<dbReference type="EMBL" id="LGLV01000004">
    <property type="protein sequence ID" value="OBZ97072.1"/>
    <property type="molecule type" value="Genomic_DNA"/>
</dbReference>
<dbReference type="STRING" id="1612624.ADU59_05140"/>
<comment type="caution">
    <text evidence="1">The sequence shown here is derived from an EMBL/GenBank/DDBJ whole genome shotgun (WGS) entry which is preliminary data.</text>
</comment>
<evidence type="ECO:0000313" key="2">
    <source>
        <dbReference type="Proteomes" id="UP000093111"/>
    </source>
</evidence>
<dbReference type="PATRIC" id="fig|1612624.7.peg.1074"/>
<dbReference type="RefSeq" id="WP_068952272.1">
    <property type="nucleotide sequence ID" value="NZ_LGLV01000004.1"/>
</dbReference>
<accession>A0A1C7P729</accession>
<proteinExistence type="predicted"/>
<organism evidence="1 2">
    <name type="scientific">Pararhizobium polonicum</name>
    <dbReference type="NCBI Taxonomy" id="1612624"/>
    <lineage>
        <taxon>Bacteria</taxon>
        <taxon>Pseudomonadati</taxon>
        <taxon>Pseudomonadota</taxon>
        <taxon>Alphaproteobacteria</taxon>
        <taxon>Hyphomicrobiales</taxon>
        <taxon>Rhizobiaceae</taxon>
        <taxon>Rhizobium/Agrobacterium group</taxon>
        <taxon>Pararhizobium</taxon>
    </lineage>
</organism>